<evidence type="ECO:0000256" key="1">
    <source>
        <dbReference type="ARBA" id="ARBA00022857"/>
    </source>
</evidence>
<dbReference type="Proteomes" id="UP000315522">
    <property type="component" value="Unassembled WGS sequence"/>
</dbReference>
<evidence type="ECO:0000313" key="4">
    <source>
        <dbReference type="EMBL" id="TVY88374.1"/>
    </source>
</evidence>
<comment type="caution">
    <text evidence="4">The sequence shown here is derived from an EMBL/GenBank/DDBJ whole genome shotgun (WGS) entry which is preliminary data.</text>
</comment>
<feature type="domain" description="NmrA-like" evidence="3">
    <location>
        <begin position="4"/>
        <end position="83"/>
    </location>
</feature>
<keyword evidence="1" id="KW-0521">NADP</keyword>
<evidence type="ECO:0000256" key="2">
    <source>
        <dbReference type="ARBA" id="ARBA00023002"/>
    </source>
</evidence>
<evidence type="ECO:0000313" key="5">
    <source>
        <dbReference type="Proteomes" id="UP000315522"/>
    </source>
</evidence>
<dbReference type="SUPFAM" id="SSF51735">
    <property type="entry name" value="NAD(P)-binding Rossmann-fold domains"/>
    <property type="match status" value="1"/>
</dbReference>
<name>A0A559M5Z5_9HELO</name>
<dbReference type="InterPro" id="IPR051609">
    <property type="entry name" value="NmrA/Isoflavone_reductase-like"/>
</dbReference>
<reference evidence="4 5" key="1">
    <citation type="submission" date="2018-05" db="EMBL/GenBank/DDBJ databases">
        <title>Genome sequencing and assembly of the regulated plant pathogen Lachnellula willkommii and related sister species for the development of diagnostic species identification markers.</title>
        <authorList>
            <person name="Giroux E."/>
            <person name="Bilodeau G."/>
        </authorList>
    </citation>
    <scope>NUCLEOTIDE SEQUENCE [LARGE SCALE GENOMIC DNA]</scope>
    <source>
        <strain evidence="4 5">CBS 172.35</strain>
    </source>
</reference>
<sequence length="304" mass="33187">MPSKQNLLIIGATGYIGTHITSQILANKTSFSRIAIFTSPQTVEKKPDIIDGLKKQGAEIIVGDTTNEDDLVKAFQGIINSFSLLQIVARFFPSEYGTDIEYGPESATEKPHQAKLQVRAALRELEAEVEAKGKGEGKGLEYTFLVTGPYAEAVLRTASFDVKGKKAVLMGDGKGRISLTTKDDVGRLTVKALLHPSASKNRALRVNSFTASELDILAEFERQTGGEKWSVQHMPFEELRRLESEAWEKGDPMATGYTLRRIWAEGGTLYEERDNGLVEGEDTEGLGDAVRVAVASQVAQGSHL</sequence>
<keyword evidence="2" id="KW-0560">Oxidoreductase</keyword>
<accession>A0A559M5Z5</accession>
<dbReference type="Pfam" id="PF05368">
    <property type="entry name" value="NmrA"/>
    <property type="match status" value="1"/>
</dbReference>
<organism evidence="4 5">
    <name type="scientific">Lachnellula willkommii</name>
    <dbReference type="NCBI Taxonomy" id="215461"/>
    <lineage>
        <taxon>Eukaryota</taxon>
        <taxon>Fungi</taxon>
        <taxon>Dikarya</taxon>
        <taxon>Ascomycota</taxon>
        <taxon>Pezizomycotina</taxon>
        <taxon>Leotiomycetes</taxon>
        <taxon>Helotiales</taxon>
        <taxon>Lachnaceae</taxon>
        <taxon>Lachnellula</taxon>
    </lineage>
</organism>
<dbReference type="PANTHER" id="PTHR47706:SF11">
    <property type="entry name" value="ISOFLAVONE REDUCTASE FAMILY PROTEIN (AFU_ORTHOLOGUE AFUA_1G12510)"/>
    <property type="match status" value="1"/>
</dbReference>
<dbReference type="InterPro" id="IPR008030">
    <property type="entry name" value="NmrA-like"/>
</dbReference>
<keyword evidence="5" id="KW-1185">Reference proteome</keyword>
<proteinExistence type="predicted"/>
<dbReference type="InterPro" id="IPR036291">
    <property type="entry name" value="NAD(P)-bd_dom_sf"/>
</dbReference>
<dbReference type="PANTHER" id="PTHR47706">
    <property type="entry name" value="NMRA-LIKE FAMILY PROTEIN"/>
    <property type="match status" value="1"/>
</dbReference>
<protein>
    <submittedName>
        <fullName evidence="4">Isoflavone reductase-like protein</fullName>
    </submittedName>
</protein>
<dbReference type="GO" id="GO:0016491">
    <property type="term" value="F:oxidoreductase activity"/>
    <property type="evidence" value="ECO:0007669"/>
    <property type="project" value="UniProtKB-KW"/>
</dbReference>
<dbReference type="AlphaFoldDB" id="A0A559M5Z5"/>
<gene>
    <name evidence="4" type="primary">PCBER_2</name>
    <name evidence="4" type="ORF">LAWI1_G008078</name>
</gene>
<evidence type="ECO:0000259" key="3">
    <source>
        <dbReference type="Pfam" id="PF05368"/>
    </source>
</evidence>
<dbReference type="EMBL" id="QGML01001768">
    <property type="protein sequence ID" value="TVY88374.1"/>
    <property type="molecule type" value="Genomic_DNA"/>
</dbReference>
<dbReference type="Gene3D" id="3.40.50.720">
    <property type="entry name" value="NAD(P)-binding Rossmann-like Domain"/>
    <property type="match status" value="2"/>
</dbReference>